<comment type="catalytic activity">
    <reaction evidence="1">
        <text>ATP + protein L-histidine = ADP + protein N-phospho-L-histidine.</text>
        <dbReference type="EC" id="2.7.13.3"/>
    </reaction>
</comment>
<dbReference type="RefSeq" id="WP_200788721.1">
    <property type="nucleotide sequence ID" value="NZ_JAEDAO010000001.1"/>
</dbReference>
<dbReference type="Gene3D" id="1.10.287.130">
    <property type="match status" value="1"/>
</dbReference>
<dbReference type="SUPFAM" id="SSF55874">
    <property type="entry name" value="ATPase domain of HSP90 chaperone/DNA topoisomerase II/histidine kinase"/>
    <property type="match status" value="1"/>
</dbReference>
<organism evidence="8 9">
    <name type="scientific">Ramlibacter algicola</name>
    <dbReference type="NCBI Taxonomy" id="2795217"/>
    <lineage>
        <taxon>Bacteria</taxon>
        <taxon>Pseudomonadati</taxon>
        <taxon>Pseudomonadota</taxon>
        <taxon>Betaproteobacteria</taxon>
        <taxon>Burkholderiales</taxon>
        <taxon>Comamonadaceae</taxon>
        <taxon>Ramlibacter</taxon>
    </lineage>
</organism>
<evidence type="ECO:0000313" key="8">
    <source>
        <dbReference type="EMBL" id="MBK0393774.1"/>
    </source>
</evidence>
<dbReference type="GO" id="GO:0000155">
    <property type="term" value="F:phosphorelay sensor kinase activity"/>
    <property type="evidence" value="ECO:0007669"/>
    <property type="project" value="InterPro"/>
</dbReference>
<evidence type="ECO:0000259" key="7">
    <source>
        <dbReference type="PROSITE" id="PS50109"/>
    </source>
</evidence>
<dbReference type="Pfam" id="PF00512">
    <property type="entry name" value="HisKA"/>
    <property type="match status" value="1"/>
</dbReference>
<evidence type="ECO:0000313" key="9">
    <source>
        <dbReference type="Proteomes" id="UP000617041"/>
    </source>
</evidence>
<dbReference type="InterPro" id="IPR036097">
    <property type="entry name" value="HisK_dim/P_sf"/>
</dbReference>
<dbReference type="SMART" id="SM00388">
    <property type="entry name" value="HisKA"/>
    <property type="match status" value="1"/>
</dbReference>
<dbReference type="InterPro" id="IPR025751">
    <property type="entry name" value="RsbRD_N_dom"/>
</dbReference>
<dbReference type="PROSITE" id="PS50109">
    <property type="entry name" value="HIS_KIN"/>
    <property type="match status" value="1"/>
</dbReference>
<name>A0A934URI6_9BURK</name>
<keyword evidence="4" id="KW-0808">Transferase</keyword>
<dbReference type="Proteomes" id="UP000617041">
    <property type="component" value="Unassembled WGS sequence"/>
</dbReference>
<dbReference type="CDD" id="cd00082">
    <property type="entry name" value="HisKA"/>
    <property type="match status" value="1"/>
</dbReference>
<dbReference type="InterPro" id="IPR036890">
    <property type="entry name" value="HATPase_C_sf"/>
</dbReference>
<evidence type="ECO:0000256" key="4">
    <source>
        <dbReference type="ARBA" id="ARBA00022679"/>
    </source>
</evidence>
<dbReference type="PANTHER" id="PTHR43711">
    <property type="entry name" value="TWO-COMPONENT HISTIDINE KINASE"/>
    <property type="match status" value="1"/>
</dbReference>
<dbReference type="CDD" id="cd00075">
    <property type="entry name" value="HATPase"/>
    <property type="match status" value="1"/>
</dbReference>
<evidence type="ECO:0000256" key="3">
    <source>
        <dbReference type="ARBA" id="ARBA00022553"/>
    </source>
</evidence>
<dbReference type="Pfam" id="PF02518">
    <property type="entry name" value="HATPase_c"/>
    <property type="match status" value="1"/>
</dbReference>
<evidence type="ECO:0000256" key="1">
    <source>
        <dbReference type="ARBA" id="ARBA00000085"/>
    </source>
</evidence>
<keyword evidence="9" id="KW-1185">Reference proteome</keyword>
<dbReference type="EC" id="2.7.13.3" evidence="2"/>
<dbReference type="PANTHER" id="PTHR43711:SF1">
    <property type="entry name" value="HISTIDINE KINASE 1"/>
    <property type="match status" value="1"/>
</dbReference>
<keyword evidence="3" id="KW-0597">Phosphoprotein</keyword>
<comment type="caution">
    <text evidence="8">The sequence shown here is derived from an EMBL/GenBank/DDBJ whole genome shotgun (WGS) entry which is preliminary data.</text>
</comment>
<accession>A0A934URI6</accession>
<dbReference type="Pfam" id="PF14361">
    <property type="entry name" value="RsbRD_N"/>
    <property type="match status" value="1"/>
</dbReference>
<dbReference type="InterPro" id="IPR004358">
    <property type="entry name" value="Sig_transdc_His_kin-like_C"/>
</dbReference>
<feature type="domain" description="Histidine kinase" evidence="7">
    <location>
        <begin position="159"/>
        <end position="376"/>
    </location>
</feature>
<evidence type="ECO:0000256" key="2">
    <source>
        <dbReference type="ARBA" id="ARBA00012438"/>
    </source>
</evidence>
<gene>
    <name evidence="8" type="ORF">I8E28_14340</name>
</gene>
<protein>
    <recommendedName>
        <fullName evidence="2">histidine kinase</fullName>
        <ecNumber evidence="2">2.7.13.3</ecNumber>
    </recommendedName>
</protein>
<sequence length="390" mass="42596">MTIADFTEQQLGPIVDEWVEFARTRVPPSHDFTREELADHAKVLLLAIAADMRQAQGAEARHDKAQGNQAGNAPALTRIAREHAAQRFEQGFSFDHLVSEFRALRASVIRRWVARPQQPDRSDLEEMTRFGEAMDQALYESASLYARKVEDSRNLLLGVLGHDLRTPIGVVQMSARYLLQSDTLDGPQTKAVARILTSSERMTSMVKDILDFTQTAFGVTLPISPAPADMEAIARSIVGEVTTLRPDCHVDLSVAGDLHGRWDGDRISQMLANLLANAAQHGDASEPIIVRVRGEGDKVTFSVTNKGTPIPANAQKTLFLPLRQAPASEGERKAGSSGLGLGLYITREIAMAHGGSIEVASDDKSTSFLVRLPRVPPAGRDRRAHGDGNR</sequence>
<evidence type="ECO:0000256" key="5">
    <source>
        <dbReference type="ARBA" id="ARBA00022777"/>
    </source>
</evidence>
<evidence type="ECO:0000256" key="6">
    <source>
        <dbReference type="ARBA" id="ARBA00023012"/>
    </source>
</evidence>
<reference evidence="8" key="1">
    <citation type="submission" date="2020-12" db="EMBL/GenBank/DDBJ databases">
        <title>Ramlibacter sp. nov., isolated from a freshwater alga, Cryptomonas.</title>
        <authorList>
            <person name="Kim H.M."/>
            <person name="Jeon C.O."/>
        </authorList>
    </citation>
    <scope>NUCLEOTIDE SEQUENCE</scope>
    <source>
        <strain evidence="8">CrO1</strain>
    </source>
</reference>
<dbReference type="InterPro" id="IPR005467">
    <property type="entry name" value="His_kinase_dom"/>
</dbReference>
<dbReference type="AlphaFoldDB" id="A0A934URI6"/>
<proteinExistence type="predicted"/>
<keyword evidence="5 8" id="KW-0418">Kinase</keyword>
<dbReference type="InterPro" id="IPR050736">
    <property type="entry name" value="Sensor_HK_Regulatory"/>
</dbReference>
<dbReference type="SMART" id="SM00387">
    <property type="entry name" value="HATPase_c"/>
    <property type="match status" value="1"/>
</dbReference>
<dbReference type="InterPro" id="IPR003594">
    <property type="entry name" value="HATPase_dom"/>
</dbReference>
<dbReference type="SUPFAM" id="SSF47384">
    <property type="entry name" value="Homodimeric domain of signal transducing histidine kinase"/>
    <property type="match status" value="1"/>
</dbReference>
<dbReference type="EMBL" id="JAEDAO010000001">
    <property type="protein sequence ID" value="MBK0393774.1"/>
    <property type="molecule type" value="Genomic_DNA"/>
</dbReference>
<dbReference type="InterPro" id="IPR003661">
    <property type="entry name" value="HisK_dim/P_dom"/>
</dbReference>
<keyword evidence="6" id="KW-0902">Two-component regulatory system</keyword>
<dbReference type="PRINTS" id="PR00344">
    <property type="entry name" value="BCTRLSENSOR"/>
</dbReference>
<dbReference type="Gene3D" id="3.30.565.10">
    <property type="entry name" value="Histidine kinase-like ATPase, C-terminal domain"/>
    <property type="match status" value="1"/>
</dbReference>